<evidence type="ECO:0000256" key="2">
    <source>
        <dbReference type="SAM" id="SignalP"/>
    </source>
</evidence>
<name>A0A0K1PY11_9BACT</name>
<sequence>MRPSDKTKICAGAVLLALTTATVAAHADEARTADVAANDERMAEARRQFEAGVSLLDDPDGAKYEEAHHAFKKAYELSRSPKVLGNIGFCAMHLERDGEAIDAYSAYLREVPEIEDRERAQIQRDLVTLTSTVGRLRVVVKSTGNAFSLLDRRTQTRGDAIENAYAFEGTETTIRLRSGRHTFKVKGPEGESIPFDVTVEPGSMVSHDFTFAPPTQPRPDSSSASVVGKSPSLAGPVILGVAGLAAIGTGVVTGLMARSKTSEIERNCPSDLCPSTYDLASERSSAKTFGTVADVSLIGGGVLLAGAAIWYVLLPKGDSPKTSGKAPTWISSAMCTRDGCGLHLQRGF</sequence>
<dbReference type="AlphaFoldDB" id="A0A0K1PY11"/>
<dbReference type="Proteomes" id="UP000064967">
    <property type="component" value="Chromosome"/>
</dbReference>
<feature type="signal peptide" evidence="2">
    <location>
        <begin position="1"/>
        <end position="27"/>
    </location>
</feature>
<evidence type="ECO:0000313" key="4">
    <source>
        <dbReference type="Proteomes" id="UP000064967"/>
    </source>
</evidence>
<gene>
    <name evidence="3" type="ORF">AKJ09_05061</name>
</gene>
<feature type="transmembrane region" description="Helical" evidence="1">
    <location>
        <begin position="233"/>
        <end position="257"/>
    </location>
</feature>
<keyword evidence="1" id="KW-0812">Transmembrane</keyword>
<dbReference type="KEGG" id="llu:AKJ09_05061"/>
<feature type="chain" id="PRO_5005466270" description="Tetratricopeptide repeat protein" evidence="2">
    <location>
        <begin position="28"/>
        <end position="348"/>
    </location>
</feature>
<protein>
    <recommendedName>
        <fullName evidence="5">Tetratricopeptide repeat protein</fullName>
    </recommendedName>
</protein>
<evidence type="ECO:0000256" key="1">
    <source>
        <dbReference type="SAM" id="Phobius"/>
    </source>
</evidence>
<dbReference type="InterPro" id="IPR011990">
    <property type="entry name" value="TPR-like_helical_dom_sf"/>
</dbReference>
<reference evidence="3 4" key="1">
    <citation type="submission" date="2015-08" db="EMBL/GenBank/DDBJ databases">
        <authorList>
            <person name="Babu N.S."/>
            <person name="Beckwith C.J."/>
            <person name="Beseler K.G."/>
            <person name="Brison A."/>
            <person name="Carone J.V."/>
            <person name="Caskin T.P."/>
            <person name="Diamond M."/>
            <person name="Durham M.E."/>
            <person name="Foxe J.M."/>
            <person name="Go M."/>
            <person name="Henderson B.A."/>
            <person name="Jones I.B."/>
            <person name="McGettigan J.A."/>
            <person name="Micheletti S.J."/>
            <person name="Nasrallah M.E."/>
            <person name="Ortiz D."/>
            <person name="Piller C.R."/>
            <person name="Privatt S.R."/>
            <person name="Schneider S.L."/>
            <person name="Sharp S."/>
            <person name="Smith T.C."/>
            <person name="Stanton J.D."/>
            <person name="Ullery H.E."/>
            <person name="Wilson R.J."/>
            <person name="Serrano M.G."/>
            <person name="Buck G."/>
            <person name="Lee V."/>
            <person name="Wang Y."/>
            <person name="Carvalho R."/>
            <person name="Voegtly L."/>
            <person name="Shi R."/>
            <person name="Duckworth R."/>
            <person name="Johnson A."/>
            <person name="Loviza R."/>
            <person name="Walstead R."/>
            <person name="Shah Z."/>
            <person name="Kiflezghi M."/>
            <person name="Wade K."/>
            <person name="Ball S.L."/>
            <person name="Bradley K.W."/>
            <person name="Asai D.J."/>
            <person name="Bowman C.A."/>
            <person name="Russell D.A."/>
            <person name="Pope W.H."/>
            <person name="Jacobs-Sera D."/>
            <person name="Hendrix R.W."/>
            <person name="Hatfull G.F."/>
        </authorList>
    </citation>
    <scope>NUCLEOTIDE SEQUENCE [LARGE SCALE GENOMIC DNA]</scope>
    <source>
        <strain evidence="3 4">DSM 27648</strain>
    </source>
</reference>
<feature type="transmembrane region" description="Helical" evidence="1">
    <location>
        <begin position="292"/>
        <end position="313"/>
    </location>
</feature>
<keyword evidence="1" id="KW-1133">Transmembrane helix</keyword>
<evidence type="ECO:0008006" key="5">
    <source>
        <dbReference type="Google" id="ProtNLM"/>
    </source>
</evidence>
<dbReference type="EMBL" id="CP012333">
    <property type="protein sequence ID" value="AKU98397.1"/>
    <property type="molecule type" value="Genomic_DNA"/>
</dbReference>
<dbReference type="STRING" id="1391654.AKJ09_05061"/>
<keyword evidence="4" id="KW-1185">Reference proteome</keyword>
<dbReference type="SUPFAM" id="SSF48452">
    <property type="entry name" value="TPR-like"/>
    <property type="match status" value="1"/>
</dbReference>
<organism evidence="3 4">
    <name type="scientific">Labilithrix luteola</name>
    <dbReference type="NCBI Taxonomy" id="1391654"/>
    <lineage>
        <taxon>Bacteria</taxon>
        <taxon>Pseudomonadati</taxon>
        <taxon>Myxococcota</taxon>
        <taxon>Polyangia</taxon>
        <taxon>Polyangiales</taxon>
        <taxon>Labilitrichaceae</taxon>
        <taxon>Labilithrix</taxon>
    </lineage>
</organism>
<dbReference type="Gene3D" id="1.25.40.10">
    <property type="entry name" value="Tetratricopeptide repeat domain"/>
    <property type="match status" value="1"/>
</dbReference>
<proteinExistence type="predicted"/>
<evidence type="ECO:0000313" key="3">
    <source>
        <dbReference type="EMBL" id="AKU98397.1"/>
    </source>
</evidence>
<keyword evidence="2" id="KW-0732">Signal</keyword>
<keyword evidence="1" id="KW-0472">Membrane</keyword>
<accession>A0A0K1PY11</accession>